<evidence type="ECO:0000313" key="1">
    <source>
        <dbReference type="EnsemblPlants" id="TraesCS4B02G164200.1.cds1"/>
    </source>
</evidence>
<dbReference type="Gramene" id="TraesRN4B0100399000.1">
    <property type="protein sequence ID" value="TraesRN4B0100399000.1"/>
    <property type="gene ID" value="TraesRN4B0100399000"/>
</dbReference>
<protein>
    <submittedName>
        <fullName evidence="1">Uncharacterized protein</fullName>
    </submittedName>
</protein>
<keyword evidence="2" id="KW-1185">Reference proteome</keyword>
<name>A0A3B6IQN4_WHEAT</name>
<dbReference type="EnsemblPlants" id="TraesCS4B02G164200.1">
    <property type="protein sequence ID" value="TraesCS4B02G164200.1.cds1"/>
    <property type="gene ID" value="TraesCS4B02G164200"/>
</dbReference>
<organism evidence="1">
    <name type="scientific">Triticum aestivum</name>
    <name type="common">Wheat</name>
    <dbReference type="NCBI Taxonomy" id="4565"/>
    <lineage>
        <taxon>Eukaryota</taxon>
        <taxon>Viridiplantae</taxon>
        <taxon>Streptophyta</taxon>
        <taxon>Embryophyta</taxon>
        <taxon>Tracheophyta</taxon>
        <taxon>Spermatophyta</taxon>
        <taxon>Magnoliopsida</taxon>
        <taxon>Liliopsida</taxon>
        <taxon>Poales</taxon>
        <taxon>Poaceae</taxon>
        <taxon>BOP clade</taxon>
        <taxon>Pooideae</taxon>
        <taxon>Triticodae</taxon>
        <taxon>Triticeae</taxon>
        <taxon>Triticinae</taxon>
        <taxon>Triticum</taxon>
    </lineage>
</organism>
<reference evidence="1" key="2">
    <citation type="submission" date="2018-10" db="UniProtKB">
        <authorList>
            <consortium name="EnsemblPlants"/>
        </authorList>
    </citation>
    <scope>IDENTIFICATION</scope>
</reference>
<dbReference type="Gramene" id="TraesCAD_scaffold_003431_01G000200.1">
    <property type="protein sequence ID" value="TraesCAD_scaffold_003431_01G000200.1"/>
    <property type="gene ID" value="TraesCAD_scaffold_003431_01G000200"/>
</dbReference>
<dbReference type="Gramene" id="TraesROB_scaffold_006485_01G000100.1">
    <property type="protein sequence ID" value="TraesROB_scaffold_006485_01G000100.1"/>
    <property type="gene ID" value="TraesROB_scaffold_006485_01G000100"/>
</dbReference>
<reference evidence="1" key="1">
    <citation type="submission" date="2018-08" db="EMBL/GenBank/DDBJ databases">
        <authorList>
            <person name="Rossello M."/>
        </authorList>
    </citation>
    <scope>NUCLEOTIDE SEQUENCE [LARGE SCALE GENOMIC DNA]</scope>
    <source>
        <strain evidence="1">cv. Chinese Spring</strain>
    </source>
</reference>
<dbReference type="AlphaFoldDB" id="A0A3B6IQN4"/>
<dbReference type="Gramene" id="TraesCLE_scaffold_030823_01G000200.1">
    <property type="protein sequence ID" value="TraesCLE_scaffold_030823_01G000200.1"/>
    <property type="gene ID" value="TraesCLE_scaffold_030823_01G000200"/>
</dbReference>
<evidence type="ECO:0000313" key="2">
    <source>
        <dbReference type="Proteomes" id="UP000019116"/>
    </source>
</evidence>
<dbReference type="Gramene" id="TraesWEE_scaffold_000699_01G000100.1">
    <property type="protein sequence ID" value="TraesWEE_scaffold_000699_01G000100.1"/>
    <property type="gene ID" value="TraesWEE_scaffold_000699_01G000100"/>
</dbReference>
<dbReference type="Proteomes" id="UP000019116">
    <property type="component" value="Chromosome 4B"/>
</dbReference>
<dbReference type="Gramene" id="TraesCS4B02G164200.1">
    <property type="protein sequence ID" value="TraesCS4B02G164200.1.cds1"/>
    <property type="gene ID" value="TraesCS4B02G164200"/>
</dbReference>
<accession>A0A3B6IQN4</accession>
<dbReference type="Gramene" id="TraesCS4B03G0453700.1">
    <property type="protein sequence ID" value="TraesCS4B03G0453700.1.CDS1"/>
    <property type="gene ID" value="TraesCS4B03G0453700"/>
</dbReference>
<proteinExistence type="predicted"/>
<sequence>MTRQVMHLQLNSTNDPVPRLFVDVSPPVISAPPKHRSAAPPKTRSISALVRQSARQAAQLSSVPVAKRASLLVVKRLDMLGPKEKMNAKVSEALICRFDEPLMEEDISIIAKLTCLDPVALRIAGRMAGPDADADAAA</sequence>